<dbReference type="SMART" id="SM00028">
    <property type="entry name" value="TPR"/>
    <property type="match status" value="3"/>
</dbReference>
<dbReference type="InterPro" id="IPR011990">
    <property type="entry name" value="TPR-like_helical_dom_sf"/>
</dbReference>
<feature type="coiled-coil region" evidence="2">
    <location>
        <begin position="450"/>
        <end position="487"/>
    </location>
</feature>
<dbReference type="EMBL" id="JAHHHV010000039">
    <property type="protein sequence ID" value="MBW4465329.1"/>
    <property type="molecule type" value="Genomic_DNA"/>
</dbReference>
<dbReference type="Gene3D" id="3.40.50.300">
    <property type="entry name" value="P-loop containing nucleotide triphosphate hydrolases"/>
    <property type="match status" value="1"/>
</dbReference>
<evidence type="ECO:0000313" key="5">
    <source>
        <dbReference type="EMBL" id="MBW4465329.1"/>
    </source>
</evidence>
<dbReference type="PANTHER" id="PTHR10098">
    <property type="entry name" value="RAPSYN-RELATED"/>
    <property type="match status" value="1"/>
</dbReference>
<organism evidence="5 6">
    <name type="scientific">Pegethrix bostrychoides GSE-TBD4-15B</name>
    <dbReference type="NCBI Taxonomy" id="2839662"/>
    <lineage>
        <taxon>Bacteria</taxon>
        <taxon>Bacillati</taxon>
        <taxon>Cyanobacteriota</taxon>
        <taxon>Cyanophyceae</taxon>
        <taxon>Oculatellales</taxon>
        <taxon>Oculatellaceae</taxon>
        <taxon>Pegethrix</taxon>
    </lineage>
</organism>
<keyword evidence="1" id="KW-0802">TPR repeat</keyword>
<evidence type="ECO:0000256" key="1">
    <source>
        <dbReference type="PROSITE-ProRule" id="PRU00339"/>
    </source>
</evidence>
<dbReference type="AlphaFoldDB" id="A0A951U443"/>
<protein>
    <submittedName>
        <fullName evidence="5">CHAT domain-containing protein</fullName>
    </submittedName>
</protein>
<reference evidence="5" key="1">
    <citation type="submission" date="2021-05" db="EMBL/GenBank/DDBJ databases">
        <authorList>
            <person name="Pietrasiak N."/>
            <person name="Ward R."/>
            <person name="Stajich J.E."/>
            <person name="Kurbessoian T."/>
        </authorList>
    </citation>
    <scope>NUCLEOTIDE SEQUENCE</scope>
    <source>
        <strain evidence="5">GSE-TBD4-15B</strain>
    </source>
</reference>
<reference evidence="5" key="2">
    <citation type="journal article" date="2022" name="Microbiol. Resour. Announc.">
        <title>Metagenome Sequencing to Explore Phylogenomics of Terrestrial Cyanobacteria.</title>
        <authorList>
            <person name="Ward R.D."/>
            <person name="Stajich J.E."/>
            <person name="Johansen J.R."/>
            <person name="Huntemann M."/>
            <person name="Clum A."/>
            <person name="Foster B."/>
            <person name="Foster B."/>
            <person name="Roux S."/>
            <person name="Palaniappan K."/>
            <person name="Varghese N."/>
            <person name="Mukherjee S."/>
            <person name="Reddy T.B.K."/>
            <person name="Daum C."/>
            <person name="Copeland A."/>
            <person name="Chen I.A."/>
            <person name="Ivanova N.N."/>
            <person name="Kyrpides N.C."/>
            <person name="Shapiro N."/>
            <person name="Eloe-Fadrosh E.A."/>
            <person name="Pietrasiak N."/>
        </authorList>
    </citation>
    <scope>NUCLEOTIDE SEQUENCE</scope>
    <source>
        <strain evidence="5">GSE-TBD4-15B</strain>
    </source>
</reference>
<dbReference type="Pfam" id="PF13374">
    <property type="entry name" value="TPR_10"/>
    <property type="match status" value="1"/>
</dbReference>
<dbReference type="PROSITE" id="PS50005">
    <property type="entry name" value="TPR"/>
    <property type="match status" value="1"/>
</dbReference>
<feature type="domain" description="NB-ARC" evidence="3">
    <location>
        <begin position="402"/>
        <end position="498"/>
    </location>
</feature>
<dbReference type="Pfam" id="PF00931">
    <property type="entry name" value="NB-ARC"/>
    <property type="match status" value="1"/>
</dbReference>
<dbReference type="Gene3D" id="1.25.40.10">
    <property type="entry name" value="Tetratricopeptide repeat domain"/>
    <property type="match status" value="2"/>
</dbReference>
<accession>A0A951U443</accession>
<dbReference type="InterPro" id="IPR019734">
    <property type="entry name" value="TPR_rpt"/>
</dbReference>
<dbReference type="PANTHER" id="PTHR10098:SF108">
    <property type="entry name" value="TETRATRICOPEPTIDE REPEAT PROTEIN 28"/>
    <property type="match status" value="1"/>
</dbReference>
<evidence type="ECO:0000259" key="4">
    <source>
        <dbReference type="Pfam" id="PF12770"/>
    </source>
</evidence>
<name>A0A951U443_9CYAN</name>
<dbReference type="Proteomes" id="UP000707356">
    <property type="component" value="Unassembled WGS sequence"/>
</dbReference>
<dbReference type="InterPro" id="IPR002182">
    <property type="entry name" value="NB-ARC"/>
</dbReference>
<gene>
    <name evidence="5" type="ORF">KME07_07805</name>
</gene>
<sequence>MPLLHIQLFLRPDQRVELRYFTQNPNQFESRWLDLGEIAELLKRADTDYYTRHPENFAQTGRKLFDWLDGSDRWLKQHLPQNAKGAVAIETAGNLAHLPWEVLCDDSGFLVQRGVIPVRWRKLAVSGAKEPANRPLQMLFMATSPESSRELDYEQEEARILAATQRQPLLLEVEESGCLGELRQSLADFGRDQFGNYFDVVHLTGHGLFRSEAGRAELAPCFVTESELGEACYSRGADIAAALGEHAPQLLFLSGCHTGERPKGGAGSGAGLSLAEELLETGAAVLGWGRPVRDGEATAAAAKLYQSLAEGGSLIAALTQTYQMLIKEQARDWHLLRLFVAGMETAAVPEALVTSGLTRGRQLQRRREASEFYLDARQQVKVVGRQGFVGRRRILQRCLRAMQDESLVGVWLHGMGGLGKSAVAARLCDRLAMRLKSVVWVGELDQPVLVSRLAELLETEQQRRALLSREEGLKFRLKRALEELLEQDQRLLLVWDDFEQNMQPGGQDFRLKDGAAGLLKDLVWALRETGFHRLLVTSRYRVAFSEERAFYWQPFEAFSTVEMEKKCQRLTGFLHPEAPPQRDAAEAVKQDWQVKHQLQVAALTLADGNPRLMEKLERRLDESESAAAQLEQLTENPEPLRQEALNAELLACMDAELQPVLAKAAIFRLPVPQPLLIEFCATAAQLERAVALGLLEVSGSPQTPDLRVPQILPLPTDWTKATYQQAAELLYRYWWQEAETSTEPQRLELHRLAMAAGLGEMAATLGVVLTIGWIKRSRFRDAEALCRQTLELVEDFRLIHNLAMAERQLGKTQAALQNYQQALDDCPERNDDETLKERSAIIHNTAELLTQQGQVDRALGLYQQSLEAEESIGDVRGKAATLHQMAGIYAQQGQVDRALGLYQQFAEIDESIGDVQGKAAT</sequence>
<dbReference type="SUPFAM" id="SSF48452">
    <property type="entry name" value="TPR-like"/>
    <property type="match status" value="1"/>
</dbReference>
<proteinExistence type="predicted"/>
<dbReference type="GO" id="GO:0043531">
    <property type="term" value="F:ADP binding"/>
    <property type="evidence" value="ECO:0007669"/>
    <property type="project" value="InterPro"/>
</dbReference>
<comment type="caution">
    <text evidence="5">The sequence shown here is derived from an EMBL/GenBank/DDBJ whole genome shotgun (WGS) entry which is preliminary data.</text>
</comment>
<evidence type="ECO:0000313" key="6">
    <source>
        <dbReference type="Proteomes" id="UP000707356"/>
    </source>
</evidence>
<dbReference type="SUPFAM" id="SSF52540">
    <property type="entry name" value="P-loop containing nucleoside triphosphate hydrolases"/>
    <property type="match status" value="1"/>
</dbReference>
<dbReference type="InterPro" id="IPR027417">
    <property type="entry name" value="P-loop_NTPase"/>
</dbReference>
<evidence type="ECO:0000256" key="2">
    <source>
        <dbReference type="SAM" id="Coils"/>
    </source>
</evidence>
<dbReference type="Pfam" id="PF13424">
    <property type="entry name" value="TPR_12"/>
    <property type="match status" value="1"/>
</dbReference>
<dbReference type="InterPro" id="IPR024983">
    <property type="entry name" value="CHAT_dom"/>
</dbReference>
<evidence type="ECO:0000259" key="3">
    <source>
        <dbReference type="Pfam" id="PF00931"/>
    </source>
</evidence>
<feature type="non-terminal residue" evidence="5">
    <location>
        <position position="921"/>
    </location>
</feature>
<dbReference type="Pfam" id="PF12770">
    <property type="entry name" value="CHAT"/>
    <property type="match status" value="1"/>
</dbReference>
<keyword evidence="2" id="KW-0175">Coiled coil</keyword>
<feature type="repeat" description="TPR" evidence="1">
    <location>
        <begin position="796"/>
        <end position="829"/>
    </location>
</feature>
<feature type="domain" description="CHAT" evidence="4">
    <location>
        <begin position="60"/>
        <end position="332"/>
    </location>
</feature>